<evidence type="ECO:0000313" key="1">
    <source>
        <dbReference type="EMBL" id="CAG9540869.1"/>
    </source>
</evidence>
<reference evidence="1" key="1">
    <citation type="submission" date="2021-09" db="EMBL/GenBank/DDBJ databases">
        <authorList>
            <consortium name="Pathogen Informatics"/>
        </authorList>
    </citation>
    <scope>NUCLEOTIDE SEQUENCE</scope>
</reference>
<dbReference type="EMBL" id="CAKAEH010002042">
    <property type="protein sequence ID" value="CAG9540869.1"/>
    <property type="molecule type" value="Genomic_DNA"/>
</dbReference>
<evidence type="ECO:0000313" key="2">
    <source>
        <dbReference type="Proteomes" id="UP000746747"/>
    </source>
</evidence>
<dbReference type="Proteomes" id="UP000746747">
    <property type="component" value="Unassembled WGS sequence"/>
</dbReference>
<gene>
    <name evidence="1" type="ORF">CJOHNSTONI_LOCUS10339</name>
</gene>
<name>A0A8J2Q4M8_9BILA</name>
<sequence>MHDSNQNGIINVIDTAPHDNDNNESASDAMLRINKVNSIALKTFEELNQFWGNINRIFLPLAQYIERALLSFLCKNLPQILGNLTSSNVTINQVSPLPGESNLPHQTNLIY</sequence>
<proteinExistence type="predicted"/>
<comment type="caution">
    <text evidence="1">The sequence shown here is derived from an EMBL/GenBank/DDBJ whole genome shotgun (WGS) entry which is preliminary data.</text>
</comment>
<organism evidence="1 2">
    <name type="scientific">Cercopithifilaria johnstoni</name>
    <dbReference type="NCBI Taxonomy" id="2874296"/>
    <lineage>
        <taxon>Eukaryota</taxon>
        <taxon>Metazoa</taxon>
        <taxon>Ecdysozoa</taxon>
        <taxon>Nematoda</taxon>
        <taxon>Chromadorea</taxon>
        <taxon>Rhabditida</taxon>
        <taxon>Spirurina</taxon>
        <taxon>Spiruromorpha</taxon>
        <taxon>Filarioidea</taxon>
        <taxon>Onchocercidae</taxon>
        <taxon>Cercopithifilaria</taxon>
    </lineage>
</organism>
<protein>
    <submittedName>
        <fullName evidence="1">Uncharacterized protein</fullName>
    </submittedName>
</protein>
<dbReference type="AlphaFoldDB" id="A0A8J2Q4M8"/>
<accession>A0A8J2Q4M8</accession>
<keyword evidence="2" id="KW-1185">Reference proteome</keyword>
<dbReference type="OrthoDB" id="5793786at2759"/>